<keyword evidence="6" id="KW-1185">Reference proteome</keyword>
<name>A0A9P9IXT0_9HYPO</name>
<dbReference type="InterPro" id="IPR047109">
    <property type="entry name" value="CAD-like"/>
</dbReference>
<dbReference type="Gene3D" id="3.90.180.10">
    <property type="entry name" value="Medium-chain alcohol dehydrogenases, catalytic domain"/>
    <property type="match status" value="1"/>
</dbReference>
<feature type="domain" description="Alcohol dehydrogenase-like N-terminal" evidence="4">
    <location>
        <begin position="4"/>
        <end position="95"/>
    </location>
</feature>
<dbReference type="InterPro" id="IPR002328">
    <property type="entry name" value="ADH_Zn_CS"/>
</dbReference>
<evidence type="ECO:0000256" key="1">
    <source>
        <dbReference type="ARBA" id="ARBA00022723"/>
    </source>
</evidence>
<dbReference type="OrthoDB" id="1879366at2759"/>
<dbReference type="EMBL" id="JAGMUU010000017">
    <property type="protein sequence ID" value="KAH7134524.1"/>
    <property type="molecule type" value="Genomic_DNA"/>
</dbReference>
<keyword evidence="3" id="KW-0560">Oxidoreductase</keyword>
<comment type="caution">
    <text evidence="5">The sequence shown here is derived from an EMBL/GenBank/DDBJ whole genome shotgun (WGS) entry which is preliminary data.</text>
</comment>
<evidence type="ECO:0000259" key="4">
    <source>
        <dbReference type="Pfam" id="PF08240"/>
    </source>
</evidence>
<keyword evidence="1" id="KW-0479">Metal-binding</keyword>
<dbReference type="Proteomes" id="UP000717696">
    <property type="component" value="Unassembled WGS sequence"/>
</dbReference>
<dbReference type="Pfam" id="PF08240">
    <property type="entry name" value="ADH_N"/>
    <property type="match status" value="1"/>
</dbReference>
<dbReference type="GO" id="GO:0016616">
    <property type="term" value="F:oxidoreductase activity, acting on the CH-OH group of donors, NAD or NADP as acceptor"/>
    <property type="evidence" value="ECO:0007669"/>
    <property type="project" value="InterPro"/>
</dbReference>
<gene>
    <name evidence="5" type="ORF">B0J13DRAFT_84411</name>
</gene>
<dbReference type="GO" id="GO:0008270">
    <property type="term" value="F:zinc ion binding"/>
    <property type="evidence" value="ECO:0007669"/>
    <property type="project" value="InterPro"/>
</dbReference>
<evidence type="ECO:0000256" key="3">
    <source>
        <dbReference type="ARBA" id="ARBA00023002"/>
    </source>
</evidence>
<sequence length="161" mass="17549">MVSTKFPCIVGHEIVGKVLRVGSQADNVAVGDVVSVGYQADSYHSRYGPCEACENQTGNYCPKRVSTYNSVHQNGNFAQGGYALYHRYPASFVAKPVRDRALTRLADVMRRINNLLSSSVTTSGRESLSASSALVDLAILLSCSQRHWVPARSWPSRGARV</sequence>
<reference evidence="5" key="1">
    <citation type="journal article" date="2021" name="Nat. Commun.">
        <title>Genetic determinants of endophytism in the Arabidopsis root mycobiome.</title>
        <authorList>
            <person name="Mesny F."/>
            <person name="Miyauchi S."/>
            <person name="Thiergart T."/>
            <person name="Pickel B."/>
            <person name="Atanasova L."/>
            <person name="Karlsson M."/>
            <person name="Huettel B."/>
            <person name="Barry K.W."/>
            <person name="Haridas S."/>
            <person name="Chen C."/>
            <person name="Bauer D."/>
            <person name="Andreopoulos W."/>
            <person name="Pangilinan J."/>
            <person name="LaButti K."/>
            <person name="Riley R."/>
            <person name="Lipzen A."/>
            <person name="Clum A."/>
            <person name="Drula E."/>
            <person name="Henrissat B."/>
            <person name="Kohler A."/>
            <person name="Grigoriev I.V."/>
            <person name="Martin F.M."/>
            <person name="Hacquard S."/>
        </authorList>
    </citation>
    <scope>NUCLEOTIDE SEQUENCE</scope>
    <source>
        <strain evidence="5">MPI-CAGE-AT-0021</strain>
    </source>
</reference>
<protein>
    <submittedName>
        <fullName evidence="5">Chaperonin 10-like protein</fullName>
    </submittedName>
</protein>
<dbReference type="InterPro" id="IPR013154">
    <property type="entry name" value="ADH-like_N"/>
</dbReference>
<accession>A0A9P9IXT0</accession>
<evidence type="ECO:0000256" key="2">
    <source>
        <dbReference type="ARBA" id="ARBA00022833"/>
    </source>
</evidence>
<organism evidence="5 6">
    <name type="scientific">Dactylonectria estremocensis</name>
    <dbReference type="NCBI Taxonomy" id="1079267"/>
    <lineage>
        <taxon>Eukaryota</taxon>
        <taxon>Fungi</taxon>
        <taxon>Dikarya</taxon>
        <taxon>Ascomycota</taxon>
        <taxon>Pezizomycotina</taxon>
        <taxon>Sordariomycetes</taxon>
        <taxon>Hypocreomycetidae</taxon>
        <taxon>Hypocreales</taxon>
        <taxon>Nectriaceae</taxon>
        <taxon>Dactylonectria</taxon>
    </lineage>
</organism>
<dbReference type="PROSITE" id="PS00059">
    <property type="entry name" value="ADH_ZINC"/>
    <property type="match status" value="1"/>
</dbReference>
<proteinExistence type="predicted"/>
<dbReference type="PANTHER" id="PTHR42683">
    <property type="entry name" value="ALDEHYDE REDUCTASE"/>
    <property type="match status" value="1"/>
</dbReference>
<keyword evidence="2" id="KW-0862">Zinc</keyword>
<dbReference type="SUPFAM" id="SSF50129">
    <property type="entry name" value="GroES-like"/>
    <property type="match status" value="1"/>
</dbReference>
<evidence type="ECO:0000313" key="5">
    <source>
        <dbReference type="EMBL" id="KAH7134524.1"/>
    </source>
</evidence>
<dbReference type="AlphaFoldDB" id="A0A9P9IXT0"/>
<evidence type="ECO:0000313" key="6">
    <source>
        <dbReference type="Proteomes" id="UP000717696"/>
    </source>
</evidence>
<dbReference type="InterPro" id="IPR011032">
    <property type="entry name" value="GroES-like_sf"/>
</dbReference>